<dbReference type="PANTHER" id="PTHR38457">
    <property type="entry name" value="REGULATOR ABRB-RELATED"/>
    <property type="match status" value="1"/>
</dbReference>
<evidence type="ECO:0000313" key="2">
    <source>
        <dbReference type="EMBL" id="RXN86984.1"/>
    </source>
</evidence>
<feature type="transmembrane region" description="Helical" evidence="1">
    <location>
        <begin position="332"/>
        <end position="356"/>
    </location>
</feature>
<feature type="transmembrane region" description="Helical" evidence="1">
    <location>
        <begin position="20"/>
        <end position="46"/>
    </location>
</feature>
<feature type="transmembrane region" description="Helical" evidence="1">
    <location>
        <begin position="275"/>
        <end position="296"/>
    </location>
</feature>
<dbReference type="EMBL" id="PYAL01000005">
    <property type="protein sequence ID" value="RXN86984.1"/>
    <property type="molecule type" value="Genomic_DNA"/>
</dbReference>
<dbReference type="AlphaFoldDB" id="A0A4Q1HJ77"/>
<reference evidence="2 3" key="1">
    <citation type="journal article" date="2017" name="Int. J. Syst. Evol. Microbiol.">
        <title>Achromobacter aloeverae sp. nov., isolated from the root of Aloe vera (L.) Burm.f.</title>
        <authorList>
            <person name="Kuncharoen N."/>
            <person name="Muramatsu Y."/>
            <person name="Shibata C."/>
            <person name="Kamakura Y."/>
            <person name="Nakagawa Y."/>
            <person name="Tanasupawat S."/>
        </authorList>
    </citation>
    <scope>NUCLEOTIDE SEQUENCE [LARGE SCALE GENOMIC DNA]</scope>
    <source>
        <strain evidence="2 3">AVA-1</strain>
    </source>
</reference>
<proteinExistence type="predicted"/>
<dbReference type="Pfam" id="PF05145">
    <property type="entry name" value="AbrB"/>
    <property type="match status" value="1"/>
</dbReference>
<feature type="transmembrane region" description="Helical" evidence="1">
    <location>
        <begin position="155"/>
        <end position="173"/>
    </location>
</feature>
<feature type="transmembrane region" description="Helical" evidence="1">
    <location>
        <begin position="245"/>
        <end position="263"/>
    </location>
</feature>
<dbReference type="GO" id="GO:0010468">
    <property type="term" value="P:regulation of gene expression"/>
    <property type="evidence" value="ECO:0007669"/>
    <property type="project" value="InterPro"/>
</dbReference>
<evidence type="ECO:0000313" key="3">
    <source>
        <dbReference type="Proteomes" id="UP000290849"/>
    </source>
</evidence>
<feature type="transmembrane region" description="Helical" evidence="1">
    <location>
        <begin position="92"/>
        <end position="113"/>
    </location>
</feature>
<dbReference type="InterPro" id="IPR017516">
    <property type="entry name" value="AbrB_dup"/>
</dbReference>
<accession>A0A4Q1HJ77</accession>
<evidence type="ECO:0000256" key="1">
    <source>
        <dbReference type="SAM" id="Phobius"/>
    </source>
</evidence>
<keyword evidence="1" id="KW-0472">Membrane</keyword>
<keyword evidence="1" id="KW-1133">Transmembrane helix</keyword>
<name>A0A4Q1HJ77_9BURK</name>
<sequence>MTQAIHTVPSRSCVTQWGLLVLLSALFGTAAVSAGLSGGVLVSAMAASVLMGLRGARIAVPLPVFGVAQGVIGCVIASTLEISVLQSVGLHLWPMVVSVTLTMLAAVATGVVLARWGSLPGSTGVWGIMPGAASAMSAMSADFGGDPRIVALMQYTRVLIVVLSTTAVSHLLMQPGEPAPPLTAAGVHTAQGWQAWFAAAATLLIAVAGAMLGRAMRMPAGTLFMPLMLGSVFKLSGTIDLHVPYWLSILAFCTIGWTIGLKFRRNLLLPLVRTMPAIIVGILALIFLCGVSGWVLTLTAGVSPMTAYLATSPGGLDSVSALALSVQADMPFVVALQTFRLFVVILVGPFVGRWLARAALA</sequence>
<dbReference type="PIRSF" id="PIRSF038991">
    <property type="entry name" value="Protein_AbrB"/>
    <property type="match status" value="1"/>
</dbReference>
<dbReference type="InterPro" id="IPR007820">
    <property type="entry name" value="AbrB_fam"/>
</dbReference>
<feature type="transmembrane region" description="Helical" evidence="1">
    <location>
        <begin position="193"/>
        <end position="213"/>
    </location>
</feature>
<dbReference type="NCBIfam" id="TIGR03082">
    <property type="entry name" value="Gneg_AbrB_dup"/>
    <property type="match status" value="2"/>
</dbReference>
<comment type="caution">
    <text evidence="2">The sequence shown here is derived from an EMBL/GenBank/DDBJ whole genome shotgun (WGS) entry which is preliminary data.</text>
</comment>
<gene>
    <name evidence="2" type="ORF">C7R54_19050</name>
</gene>
<dbReference type="GO" id="GO:0016020">
    <property type="term" value="C:membrane"/>
    <property type="evidence" value="ECO:0007669"/>
    <property type="project" value="InterPro"/>
</dbReference>
<organism evidence="2 3">
    <name type="scientific">Achromobacter aloeverae</name>
    <dbReference type="NCBI Taxonomy" id="1750518"/>
    <lineage>
        <taxon>Bacteria</taxon>
        <taxon>Pseudomonadati</taxon>
        <taxon>Pseudomonadota</taxon>
        <taxon>Betaproteobacteria</taxon>
        <taxon>Burkholderiales</taxon>
        <taxon>Alcaligenaceae</taxon>
        <taxon>Achromobacter</taxon>
    </lineage>
</organism>
<dbReference type="Proteomes" id="UP000290849">
    <property type="component" value="Unassembled WGS sequence"/>
</dbReference>
<keyword evidence="3" id="KW-1185">Reference proteome</keyword>
<keyword evidence="1" id="KW-0812">Transmembrane</keyword>
<protein>
    <submittedName>
        <fullName evidence="2">AbrB family transcriptional regulator</fullName>
    </submittedName>
</protein>
<dbReference type="PANTHER" id="PTHR38457:SF1">
    <property type="entry name" value="REGULATOR ABRB-RELATED"/>
    <property type="match status" value="1"/>
</dbReference>
<feature type="transmembrane region" description="Helical" evidence="1">
    <location>
        <begin position="58"/>
        <end position="80"/>
    </location>
</feature>